<dbReference type="GO" id="GO:0006430">
    <property type="term" value="P:lysyl-tRNA aminoacylation"/>
    <property type="evidence" value="ECO:0007669"/>
    <property type="project" value="UniProtKB-UniRule"/>
</dbReference>
<evidence type="ECO:0000313" key="14">
    <source>
        <dbReference type="EMBL" id="KKQ91124.1"/>
    </source>
</evidence>
<dbReference type="Pfam" id="PF01588">
    <property type="entry name" value="tRNA_bind"/>
    <property type="match status" value="1"/>
</dbReference>
<comment type="catalytic activity">
    <reaction evidence="8 9 11">
        <text>tRNA(Lys) + L-lysine + ATP = L-lysyl-tRNA(Lys) + AMP + diphosphate</text>
        <dbReference type="Rhea" id="RHEA:20792"/>
        <dbReference type="Rhea" id="RHEA-COMP:9696"/>
        <dbReference type="Rhea" id="RHEA-COMP:9697"/>
        <dbReference type="ChEBI" id="CHEBI:30616"/>
        <dbReference type="ChEBI" id="CHEBI:32551"/>
        <dbReference type="ChEBI" id="CHEBI:33019"/>
        <dbReference type="ChEBI" id="CHEBI:78442"/>
        <dbReference type="ChEBI" id="CHEBI:78529"/>
        <dbReference type="ChEBI" id="CHEBI:456215"/>
        <dbReference type="EC" id="6.1.1.6"/>
    </reaction>
</comment>
<evidence type="ECO:0000256" key="5">
    <source>
        <dbReference type="ARBA" id="ARBA00022840"/>
    </source>
</evidence>
<dbReference type="GO" id="GO:0000287">
    <property type="term" value="F:magnesium ion binding"/>
    <property type="evidence" value="ECO:0007669"/>
    <property type="project" value="UniProtKB-UniRule"/>
</dbReference>
<sequence>MPTTKLNEVQKQRLLKLQQIKDLQLNPYPQPDLSSKDTVQKALESLGKKVLIAGRILSLRGHGNILFADLHDKTGKIQLFFEQKTLADKMSITKLLDLGDIISAQGEVFATQAGETTIRVSEFQILTKNIRPLPEKWHGLKDIEERYRQRYVDLIVNPDSRKVFQTRTKILSSMRRFLDDHGFMEVETPILQPIYGGASAKPFITHHNTLDMDMYLRISDELYLKRLMVGGFEKVYEVSKDFRNEGVSRFHNPEFTQIEFYWAYVDYEVLMKFTEELINYVLQNVTGSNQVTYQGKILDFTPPFKRLTFRDAIFDKTSIDIDKITTEDQFHQAISQNKIKLDLDGVFGIGAFFDALYKQEIRPHIIDPTYITDYPASMIALAKRKDDDPNKIASFQLLAQGTELLKAYNELNDPKDQHDRWLEEEALSKKGAETAMQMDHDYIRALEYGMPPTAGWGMGIDRFTQFVTDQATIKDVILFPAMRAESEATSSTKISDSKIIIGQVKSIDQHPNADKLIICQVDISASKPLQIITGVRNFKVEDLVAIAMPGAVVPTPDGGTQKIKKTKLRGEITEAMMCSPLEIGVSENHDSIHVLDESLANHIGEDINLYLNK</sequence>
<dbReference type="NCBIfam" id="NF001756">
    <property type="entry name" value="PRK00484.1"/>
    <property type="match status" value="1"/>
</dbReference>
<evidence type="ECO:0000256" key="1">
    <source>
        <dbReference type="ARBA" id="ARBA00022555"/>
    </source>
</evidence>
<dbReference type="PANTHER" id="PTHR42918">
    <property type="entry name" value="LYSYL-TRNA SYNTHETASE"/>
    <property type="match status" value="1"/>
</dbReference>
<comment type="similarity">
    <text evidence="9">Belongs to the class-II aminoacyl-tRNA synthetase family.</text>
</comment>
<dbReference type="EC" id="6.1.1.6" evidence="9"/>
<evidence type="ECO:0000259" key="13">
    <source>
        <dbReference type="PROSITE" id="PS50886"/>
    </source>
</evidence>
<dbReference type="CDD" id="cd02796">
    <property type="entry name" value="tRNA_bind_bactPheRS"/>
    <property type="match status" value="1"/>
</dbReference>
<proteinExistence type="inferred from homology"/>
<evidence type="ECO:0000256" key="7">
    <source>
        <dbReference type="ARBA" id="ARBA00023146"/>
    </source>
</evidence>
<feature type="domain" description="TRNA-binding" evidence="13">
    <location>
        <begin position="493"/>
        <end position="608"/>
    </location>
</feature>
<dbReference type="InterPro" id="IPR006195">
    <property type="entry name" value="aa-tRNA-synth_II"/>
</dbReference>
<dbReference type="SUPFAM" id="SSF50249">
    <property type="entry name" value="Nucleic acid-binding proteins"/>
    <property type="match status" value="2"/>
</dbReference>
<dbReference type="InterPro" id="IPR004364">
    <property type="entry name" value="Aa-tRNA-synt_II"/>
</dbReference>
<keyword evidence="9" id="KW-0963">Cytoplasm</keyword>
<reference evidence="14 15" key="1">
    <citation type="journal article" date="2015" name="Nature">
        <title>rRNA introns, odd ribosomes, and small enigmatic genomes across a large radiation of phyla.</title>
        <authorList>
            <person name="Brown C.T."/>
            <person name="Hug L.A."/>
            <person name="Thomas B.C."/>
            <person name="Sharon I."/>
            <person name="Castelle C.J."/>
            <person name="Singh A."/>
            <person name="Wilkins M.J."/>
            <person name="Williams K.H."/>
            <person name="Banfield J.F."/>
        </authorList>
    </citation>
    <scope>NUCLEOTIDE SEQUENCE [LARGE SCALE GENOMIC DNA]</scope>
</reference>
<dbReference type="GO" id="GO:0005829">
    <property type="term" value="C:cytosol"/>
    <property type="evidence" value="ECO:0007669"/>
    <property type="project" value="TreeGrafter"/>
</dbReference>
<dbReference type="InterPro" id="IPR018149">
    <property type="entry name" value="Lys-tRNA-synth_II_C"/>
</dbReference>
<dbReference type="InterPro" id="IPR012340">
    <property type="entry name" value="NA-bd_OB-fold"/>
</dbReference>
<comment type="cofactor">
    <cofactor evidence="9 11">
        <name>Mg(2+)</name>
        <dbReference type="ChEBI" id="CHEBI:18420"/>
    </cofactor>
    <text evidence="9 11">Binds 3 Mg(2+) ions per subunit.</text>
</comment>
<keyword evidence="1 10" id="KW-0820">tRNA-binding</keyword>
<evidence type="ECO:0000256" key="8">
    <source>
        <dbReference type="ARBA" id="ARBA00048573"/>
    </source>
</evidence>
<dbReference type="PROSITE" id="PS50886">
    <property type="entry name" value="TRBD"/>
    <property type="match status" value="1"/>
</dbReference>
<keyword evidence="5 9" id="KW-0067">ATP-binding</keyword>
<dbReference type="Gene3D" id="3.30.930.10">
    <property type="entry name" value="Bira Bifunctional Protein, Domain 2"/>
    <property type="match status" value="1"/>
</dbReference>
<dbReference type="AlphaFoldDB" id="A0A0G0NZ58"/>
<comment type="caution">
    <text evidence="9">Lacks conserved residue(s) required for the propagation of feature annotation.</text>
</comment>
<dbReference type="HAMAP" id="MF_00252">
    <property type="entry name" value="Lys_tRNA_synth_class2"/>
    <property type="match status" value="1"/>
</dbReference>
<evidence type="ECO:0000256" key="9">
    <source>
        <dbReference type="HAMAP-Rule" id="MF_00252"/>
    </source>
</evidence>
<accession>A0A0G0NZ58</accession>
<keyword evidence="6 10" id="KW-0694">RNA-binding</keyword>
<dbReference type="Pfam" id="PF00152">
    <property type="entry name" value="tRNA-synt_2"/>
    <property type="match status" value="1"/>
</dbReference>
<name>A0A0G0NZ58_9BACT</name>
<comment type="subunit">
    <text evidence="9">Homodimer.</text>
</comment>
<dbReference type="Gene3D" id="2.40.50.140">
    <property type="entry name" value="Nucleic acid-binding proteins"/>
    <property type="match status" value="2"/>
</dbReference>
<dbReference type="InterPro" id="IPR033714">
    <property type="entry name" value="tRNA_bind_bactPheRS"/>
</dbReference>
<feature type="binding site" evidence="9">
    <location>
        <position position="403"/>
    </location>
    <ligand>
        <name>Mg(2+)</name>
        <dbReference type="ChEBI" id="CHEBI:18420"/>
        <label>2</label>
    </ligand>
</feature>
<evidence type="ECO:0000256" key="2">
    <source>
        <dbReference type="ARBA" id="ARBA00022598"/>
    </source>
</evidence>
<dbReference type="InterPro" id="IPR002313">
    <property type="entry name" value="Lys-tRNA-ligase_II"/>
</dbReference>
<dbReference type="GO" id="GO:0000049">
    <property type="term" value="F:tRNA binding"/>
    <property type="evidence" value="ECO:0007669"/>
    <property type="project" value="UniProtKB-UniRule"/>
</dbReference>
<organism evidence="14 15">
    <name type="scientific">Candidatus Shapirobacteria bacterium GW2011_GWE1_38_92</name>
    <dbReference type="NCBI Taxonomy" id="1618489"/>
    <lineage>
        <taxon>Bacteria</taxon>
        <taxon>Candidatus Shapironibacteriota</taxon>
    </lineage>
</organism>
<dbReference type="NCBIfam" id="TIGR00499">
    <property type="entry name" value="lysS_bact"/>
    <property type="match status" value="1"/>
</dbReference>
<dbReference type="PRINTS" id="PR00982">
    <property type="entry name" value="TRNASYNTHLYS"/>
</dbReference>
<comment type="subcellular location">
    <subcellularLocation>
        <location evidence="9">Cytoplasm</location>
    </subcellularLocation>
</comment>
<dbReference type="InterPro" id="IPR002547">
    <property type="entry name" value="tRNA-bd_dom"/>
</dbReference>
<keyword evidence="4 9" id="KW-0547">Nucleotide-binding</keyword>
<dbReference type="CDD" id="cd00775">
    <property type="entry name" value="LysRS_core"/>
    <property type="match status" value="1"/>
</dbReference>
<evidence type="ECO:0000256" key="4">
    <source>
        <dbReference type="ARBA" id="ARBA00022741"/>
    </source>
</evidence>
<dbReference type="SUPFAM" id="SSF55681">
    <property type="entry name" value="Class II aaRS and biotin synthetases"/>
    <property type="match status" value="1"/>
</dbReference>
<protein>
    <recommendedName>
        <fullName evidence="9">Lysine--tRNA ligase</fullName>
        <ecNumber evidence="9">6.1.1.6</ecNumber>
    </recommendedName>
    <alternativeName>
        <fullName evidence="9">Lysyl-tRNA synthetase</fullName>
        <shortName evidence="9">LysRS</shortName>
    </alternativeName>
</protein>
<evidence type="ECO:0000256" key="6">
    <source>
        <dbReference type="ARBA" id="ARBA00022884"/>
    </source>
</evidence>
<keyword evidence="9" id="KW-0648">Protein biosynthesis</keyword>
<dbReference type="Pfam" id="PF01336">
    <property type="entry name" value="tRNA_anti-codon"/>
    <property type="match status" value="1"/>
</dbReference>
<keyword evidence="3 9" id="KW-0479">Metal-binding</keyword>
<dbReference type="InterPro" id="IPR045864">
    <property type="entry name" value="aa-tRNA-synth_II/BPL/LPL"/>
</dbReference>
<dbReference type="GO" id="GO:0005524">
    <property type="term" value="F:ATP binding"/>
    <property type="evidence" value="ECO:0007669"/>
    <property type="project" value="UniProtKB-UniRule"/>
</dbReference>
<keyword evidence="9 11" id="KW-0460">Magnesium</keyword>
<evidence type="ECO:0000259" key="12">
    <source>
        <dbReference type="PROSITE" id="PS50862"/>
    </source>
</evidence>
<evidence type="ECO:0000256" key="10">
    <source>
        <dbReference type="PROSITE-ProRule" id="PRU00209"/>
    </source>
</evidence>
<dbReference type="PATRIC" id="fig|1618489.3.peg.394"/>
<dbReference type="InterPro" id="IPR004365">
    <property type="entry name" value="NA-bd_OB_tRNA"/>
</dbReference>
<dbReference type="PANTHER" id="PTHR42918:SF15">
    <property type="entry name" value="LYSINE--TRNA LIGASE, CHLOROPLASTIC_MITOCHONDRIAL"/>
    <property type="match status" value="1"/>
</dbReference>
<dbReference type="CDD" id="cd04322">
    <property type="entry name" value="LysRS_N"/>
    <property type="match status" value="1"/>
</dbReference>
<keyword evidence="2 9" id="KW-0436">Ligase</keyword>
<dbReference type="PROSITE" id="PS50862">
    <property type="entry name" value="AA_TRNA_LIGASE_II"/>
    <property type="match status" value="1"/>
</dbReference>
<gene>
    <name evidence="9" type="primary">lysS</name>
    <name evidence="14" type="ORF">UT14_C0022G0008</name>
</gene>
<evidence type="ECO:0000256" key="11">
    <source>
        <dbReference type="RuleBase" id="RU000336"/>
    </source>
</evidence>
<keyword evidence="7 9" id="KW-0030">Aminoacyl-tRNA synthetase</keyword>
<dbReference type="GO" id="GO:0004824">
    <property type="term" value="F:lysine-tRNA ligase activity"/>
    <property type="evidence" value="ECO:0007669"/>
    <property type="project" value="UniProtKB-UniRule"/>
</dbReference>
<dbReference type="EMBL" id="LBVR01000022">
    <property type="protein sequence ID" value="KKQ91124.1"/>
    <property type="molecule type" value="Genomic_DNA"/>
</dbReference>
<comment type="caution">
    <text evidence="14">The sequence shown here is derived from an EMBL/GenBank/DDBJ whole genome shotgun (WGS) entry which is preliminary data.</text>
</comment>
<dbReference type="InterPro" id="IPR044136">
    <property type="entry name" value="Lys-tRNA-ligase_II_N"/>
</dbReference>
<dbReference type="Proteomes" id="UP000033841">
    <property type="component" value="Unassembled WGS sequence"/>
</dbReference>
<feature type="binding site" evidence="9">
    <location>
        <position position="403"/>
    </location>
    <ligand>
        <name>Mg(2+)</name>
        <dbReference type="ChEBI" id="CHEBI:18420"/>
        <label>1</label>
    </ligand>
</feature>
<feature type="domain" description="Aminoacyl-transfer RNA synthetases class-II family profile" evidence="12">
    <location>
        <begin position="164"/>
        <end position="480"/>
    </location>
</feature>
<evidence type="ECO:0000313" key="15">
    <source>
        <dbReference type="Proteomes" id="UP000033841"/>
    </source>
</evidence>
<evidence type="ECO:0000256" key="3">
    <source>
        <dbReference type="ARBA" id="ARBA00022723"/>
    </source>
</evidence>